<feature type="region of interest" description="Disordered" evidence="1">
    <location>
        <begin position="44"/>
        <end position="81"/>
    </location>
</feature>
<protein>
    <submittedName>
        <fullName evidence="2">Uncharacterized protein</fullName>
    </submittedName>
</protein>
<dbReference type="Gramene" id="ONK74849">
    <property type="protein sequence ID" value="ONK74849"/>
    <property type="gene ID" value="A4U43_C03F10760"/>
</dbReference>
<dbReference type="EMBL" id="CM007383">
    <property type="protein sequence ID" value="ONK74849.1"/>
    <property type="molecule type" value="Genomic_DNA"/>
</dbReference>
<reference evidence="3" key="1">
    <citation type="journal article" date="2017" name="Nat. Commun.">
        <title>The asparagus genome sheds light on the origin and evolution of a young Y chromosome.</title>
        <authorList>
            <person name="Harkess A."/>
            <person name="Zhou J."/>
            <person name="Xu C."/>
            <person name="Bowers J.E."/>
            <person name="Van der Hulst R."/>
            <person name="Ayyampalayam S."/>
            <person name="Mercati F."/>
            <person name="Riccardi P."/>
            <person name="McKain M.R."/>
            <person name="Kakrana A."/>
            <person name="Tang H."/>
            <person name="Ray J."/>
            <person name="Groenendijk J."/>
            <person name="Arikit S."/>
            <person name="Mathioni S.M."/>
            <person name="Nakano M."/>
            <person name="Shan H."/>
            <person name="Telgmann-Rauber A."/>
            <person name="Kanno A."/>
            <person name="Yue Z."/>
            <person name="Chen H."/>
            <person name="Li W."/>
            <person name="Chen Y."/>
            <person name="Xu X."/>
            <person name="Zhang Y."/>
            <person name="Luo S."/>
            <person name="Chen H."/>
            <person name="Gao J."/>
            <person name="Mao Z."/>
            <person name="Pires J.C."/>
            <person name="Luo M."/>
            <person name="Kudrna D."/>
            <person name="Wing R.A."/>
            <person name="Meyers B.C."/>
            <person name="Yi K."/>
            <person name="Kong H."/>
            <person name="Lavrijsen P."/>
            <person name="Sunseri F."/>
            <person name="Falavigna A."/>
            <person name="Ye Y."/>
            <person name="Leebens-Mack J.H."/>
            <person name="Chen G."/>
        </authorList>
    </citation>
    <scope>NUCLEOTIDE SEQUENCE [LARGE SCALE GENOMIC DNA]</scope>
    <source>
        <strain evidence="3">cv. DH0086</strain>
    </source>
</reference>
<keyword evidence="3" id="KW-1185">Reference proteome</keyword>
<feature type="region of interest" description="Disordered" evidence="1">
    <location>
        <begin position="1"/>
        <end position="20"/>
    </location>
</feature>
<evidence type="ECO:0000313" key="2">
    <source>
        <dbReference type="EMBL" id="ONK74849.1"/>
    </source>
</evidence>
<feature type="compositionally biased region" description="Basic and acidic residues" evidence="1">
    <location>
        <begin position="44"/>
        <end position="66"/>
    </location>
</feature>
<evidence type="ECO:0000313" key="3">
    <source>
        <dbReference type="Proteomes" id="UP000243459"/>
    </source>
</evidence>
<feature type="compositionally biased region" description="Acidic residues" evidence="1">
    <location>
        <begin position="67"/>
        <end position="76"/>
    </location>
</feature>
<feature type="compositionally biased region" description="Low complexity" evidence="1">
    <location>
        <begin position="121"/>
        <end position="140"/>
    </location>
</feature>
<name>A0A5P1FDA1_ASPOF</name>
<dbReference type="AlphaFoldDB" id="A0A5P1FDA1"/>
<gene>
    <name evidence="2" type="ORF">A4U43_C03F10760</name>
</gene>
<dbReference type="Proteomes" id="UP000243459">
    <property type="component" value="Chromosome 3"/>
</dbReference>
<feature type="compositionally biased region" description="Basic and acidic residues" evidence="1">
    <location>
        <begin position="1"/>
        <end position="16"/>
    </location>
</feature>
<accession>A0A5P1FDA1</accession>
<feature type="region of interest" description="Disordered" evidence="1">
    <location>
        <begin position="121"/>
        <end position="149"/>
    </location>
</feature>
<proteinExistence type="predicted"/>
<organism evidence="2 3">
    <name type="scientific">Asparagus officinalis</name>
    <name type="common">Garden asparagus</name>
    <dbReference type="NCBI Taxonomy" id="4686"/>
    <lineage>
        <taxon>Eukaryota</taxon>
        <taxon>Viridiplantae</taxon>
        <taxon>Streptophyta</taxon>
        <taxon>Embryophyta</taxon>
        <taxon>Tracheophyta</taxon>
        <taxon>Spermatophyta</taxon>
        <taxon>Magnoliopsida</taxon>
        <taxon>Liliopsida</taxon>
        <taxon>Asparagales</taxon>
        <taxon>Asparagaceae</taxon>
        <taxon>Asparagoideae</taxon>
        <taxon>Asparagus</taxon>
    </lineage>
</organism>
<sequence length="149" mass="16954">MRKETRKEDGEGENEKRGRRIAGNWRIIEEERLSRFWWSLYKVDDGLGDRRGGRRKEDEGGENEKGEGEEDEEGEGDKEKDPWWKRIAAHLLLLLPTSGLSELSPLEFELSSSLRYRSPISPSTAITISSPSPRARVQPAPRAPPDPPC</sequence>
<evidence type="ECO:0000256" key="1">
    <source>
        <dbReference type="SAM" id="MobiDB-lite"/>
    </source>
</evidence>